<comment type="caution">
    <text evidence="8">Lacks conserved residue(s) required for the propagation of feature annotation.</text>
</comment>
<keyword evidence="8" id="KW-0245">EGF-like domain</keyword>
<dbReference type="GO" id="GO:0046872">
    <property type="term" value="F:metal ion binding"/>
    <property type="evidence" value="ECO:0007669"/>
    <property type="project" value="UniProtKB-KW"/>
</dbReference>
<dbReference type="InterPro" id="IPR001577">
    <property type="entry name" value="Peptidase_M8"/>
</dbReference>
<comment type="caution">
    <text evidence="11">The sequence shown here is derived from an EMBL/GenBank/DDBJ whole genome shotgun (WGS) entry which is preliminary data.</text>
</comment>
<evidence type="ECO:0000313" key="12">
    <source>
        <dbReference type="Proteomes" id="UP001190700"/>
    </source>
</evidence>
<dbReference type="GO" id="GO:0016020">
    <property type="term" value="C:membrane"/>
    <property type="evidence" value="ECO:0007669"/>
    <property type="project" value="InterPro"/>
</dbReference>
<evidence type="ECO:0000256" key="4">
    <source>
        <dbReference type="ARBA" id="ARBA00022723"/>
    </source>
</evidence>
<comment type="similarity">
    <text evidence="2">Belongs to the peptidase M8 family.</text>
</comment>
<feature type="region of interest" description="Disordered" evidence="9">
    <location>
        <begin position="232"/>
        <end position="271"/>
    </location>
</feature>
<dbReference type="Proteomes" id="UP001190700">
    <property type="component" value="Unassembled WGS sequence"/>
</dbReference>
<evidence type="ECO:0000259" key="10">
    <source>
        <dbReference type="PROSITE" id="PS50026"/>
    </source>
</evidence>
<evidence type="ECO:0000313" key="11">
    <source>
        <dbReference type="EMBL" id="KAK3275889.1"/>
    </source>
</evidence>
<evidence type="ECO:0000256" key="2">
    <source>
        <dbReference type="ARBA" id="ARBA00005860"/>
    </source>
</evidence>
<evidence type="ECO:0000256" key="8">
    <source>
        <dbReference type="PROSITE-ProRule" id="PRU00076"/>
    </source>
</evidence>
<dbReference type="PROSITE" id="PS00022">
    <property type="entry name" value="EGF_1"/>
    <property type="match status" value="1"/>
</dbReference>
<dbReference type="PROSITE" id="PS50026">
    <property type="entry name" value="EGF_3"/>
    <property type="match status" value="1"/>
</dbReference>
<evidence type="ECO:0000256" key="9">
    <source>
        <dbReference type="SAM" id="MobiDB-lite"/>
    </source>
</evidence>
<comment type="cofactor">
    <cofactor evidence="1">
        <name>Zn(2+)</name>
        <dbReference type="ChEBI" id="CHEBI:29105"/>
    </cofactor>
</comment>
<protein>
    <recommendedName>
        <fullName evidence="10">EGF-like domain-containing protein</fullName>
    </recommendedName>
</protein>
<accession>A0AAE0GD22</accession>
<evidence type="ECO:0000256" key="5">
    <source>
        <dbReference type="ARBA" id="ARBA00022801"/>
    </source>
</evidence>
<organism evidence="11 12">
    <name type="scientific">Cymbomonas tetramitiformis</name>
    <dbReference type="NCBI Taxonomy" id="36881"/>
    <lineage>
        <taxon>Eukaryota</taxon>
        <taxon>Viridiplantae</taxon>
        <taxon>Chlorophyta</taxon>
        <taxon>Pyramimonadophyceae</taxon>
        <taxon>Pyramimonadales</taxon>
        <taxon>Pyramimonadaceae</taxon>
        <taxon>Cymbomonas</taxon>
    </lineage>
</organism>
<evidence type="ECO:0000256" key="1">
    <source>
        <dbReference type="ARBA" id="ARBA00001947"/>
    </source>
</evidence>
<dbReference type="GO" id="GO:0006508">
    <property type="term" value="P:proteolysis"/>
    <property type="evidence" value="ECO:0007669"/>
    <property type="project" value="UniProtKB-KW"/>
</dbReference>
<dbReference type="EMBL" id="LGRX02006953">
    <property type="protein sequence ID" value="KAK3275889.1"/>
    <property type="molecule type" value="Genomic_DNA"/>
</dbReference>
<sequence>MRCAILRTPINSVCEGFEPYMCDPSASSENVCSWDYTKVGFCVEDWLDGCDAVLPYSNQFCLESNLATPYTEKWGQVFSPESRCIGDGSEEWTTTLWEESRQEYLTWTRQTTGAICILIRCETTGEGSDTTYRIIATVGGVDVECVTGEEVDLPDSSGFSTGRIGPCPGPEFCQTNLCSNSCSNQGVCGLHGECQCGPGFVGHICGDKACDSDDDCDGAECELSSGLCGGAPSPDPPISPPPLDDSVDDGSVSSSPPPLMPPAASSESNTSIGRSHIGGKNACDLLRRAFSVVLLCSSLAFLSD</sequence>
<dbReference type="Pfam" id="PF01457">
    <property type="entry name" value="Peptidase_M8"/>
    <property type="match status" value="1"/>
</dbReference>
<feature type="domain" description="EGF-like" evidence="10">
    <location>
        <begin position="174"/>
        <end position="206"/>
    </location>
</feature>
<proteinExistence type="inferred from homology"/>
<feature type="disulfide bond" evidence="8">
    <location>
        <begin position="178"/>
        <end position="188"/>
    </location>
</feature>
<keyword evidence="5" id="KW-0378">Hydrolase</keyword>
<dbReference type="InterPro" id="IPR000742">
    <property type="entry name" value="EGF"/>
</dbReference>
<feature type="compositionally biased region" description="Pro residues" evidence="9">
    <location>
        <begin position="233"/>
        <end position="243"/>
    </location>
</feature>
<keyword evidence="3" id="KW-0645">Protease</keyword>
<keyword evidence="4" id="KW-0479">Metal-binding</keyword>
<dbReference type="PROSITE" id="PS01186">
    <property type="entry name" value="EGF_2"/>
    <property type="match status" value="1"/>
</dbReference>
<dbReference type="GO" id="GO:0007155">
    <property type="term" value="P:cell adhesion"/>
    <property type="evidence" value="ECO:0007669"/>
    <property type="project" value="InterPro"/>
</dbReference>
<gene>
    <name evidence="11" type="ORF">CYMTET_16008</name>
</gene>
<reference evidence="11 12" key="1">
    <citation type="journal article" date="2015" name="Genome Biol. Evol.">
        <title>Comparative Genomics of a Bacterivorous Green Alga Reveals Evolutionary Causalities and Consequences of Phago-Mixotrophic Mode of Nutrition.</title>
        <authorList>
            <person name="Burns J.A."/>
            <person name="Paasch A."/>
            <person name="Narechania A."/>
            <person name="Kim E."/>
        </authorList>
    </citation>
    <scope>NUCLEOTIDE SEQUENCE [LARGE SCALE GENOMIC DNA]</scope>
    <source>
        <strain evidence="11 12">PLY_AMNH</strain>
    </source>
</reference>
<feature type="disulfide bond" evidence="8">
    <location>
        <begin position="196"/>
        <end position="205"/>
    </location>
</feature>
<evidence type="ECO:0000256" key="6">
    <source>
        <dbReference type="ARBA" id="ARBA00022833"/>
    </source>
</evidence>
<keyword evidence="12" id="KW-1185">Reference proteome</keyword>
<dbReference type="AlphaFoldDB" id="A0AAE0GD22"/>
<keyword evidence="6" id="KW-0862">Zinc</keyword>
<keyword evidence="7" id="KW-0482">Metalloprotease</keyword>
<dbReference type="GO" id="GO:0004222">
    <property type="term" value="F:metalloendopeptidase activity"/>
    <property type="evidence" value="ECO:0007669"/>
    <property type="project" value="InterPro"/>
</dbReference>
<name>A0AAE0GD22_9CHLO</name>
<keyword evidence="8" id="KW-1015">Disulfide bond</keyword>
<evidence type="ECO:0000256" key="7">
    <source>
        <dbReference type="ARBA" id="ARBA00023049"/>
    </source>
</evidence>
<evidence type="ECO:0000256" key="3">
    <source>
        <dbReference type="ARBA" id="ARBA00022670"/>
    </source>
</evidence>